<dbReference type="GO" id="GO:0046654">
    <property type="term" value="P:tetrahydrofolate biosynthetic process"/>
    <property type="evidence" value="ECO:0007669"/>
    <property type="project" value="UniProtKB-UniRule"/>
</dbReference>
<dbReference type="UniPathway" id="UPA00848">
    <property type="reaction ID" value="UER00151"/>
</dbReference>
<dbReference type="AlphaFoldDB" id="A0A1R4I4C3"/>
<dbReference type="EMBL" id="FUKM01000057">
    <property type="protein sequence ID" value="SJN14741.1"/>
    <property type="molecule type" value="Genomic_DNA"/>
</dbReference>
<dbReference type="GO" id="GO:0003934">
    <property type="term" value="F:GTP cyclohydrolase I activity"/>
    <property type="evidence" value="ECO:0007669"/>
    <property type="project" value="UniProtKB-UniRule"/>
</dbReference>
<dbReference type="HAMAP" id="MF_01527_B">
    <property type="entry name" value="GTP_cyclohydrol_B"/>
    <property type="match status" value="1"/>
</dbReference>
<sequence>MTAVTLPDIARQRPTLSGALSWVGMEGIALPIRLNDMTLNVTVNAGVSLDEPGARGIHMSRLYLALDALENETLTLPVVHTVLNAFVKGQGGLSQHAYLSVEGNMPLKRSALISPLAGWKNYPFSLHCQLTPAGFQAQLDIKIGYSSTCPCSAALARQLIQQAFEEDFEEIPLTRSAVLAWLGSEEGILATPHSQRSDVTCSLRLSPESGDTLPLEATIDRVENALGTALQTAVKRIDEQAFALANGQNLMFCEDAAKRVDSTLRKMPWVAGFQLKVVHAESLHAHNAVARSEWQW</sequence>
<keyword evidence="1 2" id="KW-0378">Hydrolase</keyword>
<comment type="caution">
    <text evidence="3">The sequence shown here is derived from an EMBL/GenBank/DDBJ whole genome shotgun (WGS) entry which is preliminary data.</text>
</comment>
<evidence type="ECO:0000313" key="4">
    <source>
        <dbReference type="Proteomes" id="UP000196331"/>
    </source>
</evidence>
<dbReference type="InterPro" id="IPR003801">
    <property type="entry name" value="GTP_cyclohydrolase_FolE2/MptA"/>
</dbReference>
<comment type="pathway">
    <text evidence="2">Cofactor biosynthesis; 7,8-dihydroneopterin triphosphate biosynthesis; 7,8-dihydroneopterin triphosphate from GTP: step 1/1.</text>
</comment>
<dbReference type="InterPro" id="IPR022838">
    <property type="entry name" value="GTP_cyclohydrolase_FolE2"/>
</dbReference>
<reference evidence="3 4" key="1">
    <citation type="submission" date="2017-02" db="EMBL/GenBank/DDBJ databases">
        <authorList>
            <person name="Dridi B."/>
        </authorList>
    </citation>
    <scope>NUCLEOTIDE SEQUENCE [LARGE SCALE GENOMIC DNA]</scope>
    <source>
        <strain evidence="3 4">JB380</strain>
    </source>
</reference>
<dbReference type="EC" id="3.5.4.16" evidence="2"/>
<comment type="catalytic activity">
    <reaction evidence="2">
        <text>GTP + H2O = 7,8-dihydroneopterin 3'-triphosphate + formate + H(+)</text>
        <dbReference type="Rhea" id="RHEA:17473"/>
        <dbReference type="ChEBI" id="CHEBI:15377"/>
        <dbReference type="ChEBI" id="CHEBI:15378"/>
        <dbReference type="ChEBI" id="CHEBI:15740"/>
        <dbReference type="ChEBI" id="CHEBI:37565"/>
        <dbReference type="ChEBI" id="CHEBI:58462"/>
        <dbReference type="EC" id="3.5.4.16"/>
    </reaction>
</comment>
<dbReference type="PANTHER" id="PTHR36445">
    <property type="entry name" value="GTP CYCLOHYDROLASE MPTA"/>
    <property type="match status" value="1"/>
</dbReference>
<evidence type="ECO:0000256" key="1">
    <source>
        <dbReference type="ARBA" id="ARBA00022801"/>
    </source>
</evidence>
<comment type="function">
    <text evidence="2">Converts GTP to 7,8-dihydroneopterin triphosphate.</text>
</comment>
<dbReference type="PANTHER" id="PTHR36445:SF1">
    <property type="entry name" value="GTP CYCLOHYDROLASE MPTA"/>
    <property type="match status" value="1"/>
</dbReference>
<gene>
    <name evidence="2" type="primary">folE2</name>
    <name evidence="3" type="ORF">CZ787_16660</name>
</gene>
<dbReference type="OrthoDB" id="239637at2"/>
<comment type="similarity">
    <text evidence="2">Belongs to the GTP cyclohydrolase IV family.</text>
</comment>
<accession>A0A1R4I4C3</accession>
<dbReference type="Gene3D" id="3.10.270.10">
    <property type="entry name" value="Urate Oxidase"/>
    <property type="match status" value="1"/>
</dbReference>
<organism evidence="3 4">
    <name type="scientific">Halomonas citrativorans</name>
    <dbReference type="NCBI Taxonomy" id="2742612"/>
    <lineage>
        <taxon>Bacteria</taxon>
        <taxon>Pseudomonadati</taxon>
        <taxon>Pseudomonadota</taxon>
        <taxon>Gammaproteobacteria</taxon>
        <taxon>Oceanospirillales</taxon>
        <taxon>Halomonadaceae</taxon>
        <taxon>Halomonas</taxon>
    </lineage>
</organism>
<proteinExistence type="inferred from homology"/>
<dbReference type="Pfam" id="PF02649">
    <property type="entry name" value="GCHY-1"/>
    <property type="match status" value="1"/>
</dbReference>
<evidence type="ECO:0000313" key="3">
    <source>
        <dbReference type="EMBL" id="SJN14741.1"/>
    </source>
</evidence>
<dbReference type="RefSeq" id="WP_087111077.1">
    <property type="nucleotide sequence ID" value="NZ_FUKM01000057.1"/>
</dbReference>
<evidence type="ECO:0000256" key="2">
    <source>
        <dbReference type="HAMAP-Rule" id="MF_01527"/>
    </source>
</evidence>
<protein>
    <recommendedName>
        <fullName evidence="2">GTP cyclohydrolase FolE2</fullName>
        <ecNumber evidence="2">3.5.4.16</ecNumber>
    </recommendedName>
</protein>
<dbReference type="NCBIfam" id="NF010200">
    <property type="entry name" value="PRK13674.1-1"/>
    <property type="match status" value="1"/>
</dbReference>
<feature type="site" description="May be catalytically important" evidence="2">
    <location>
        <position position="149"/>
    </location>
</feature>
<name>A0A1R4I4C3_9GAMM</name>
<dbReference type="Proteomes" id="UP000196331">
    <property type="component" value="Unassembled WGS sequence"/>
</dbReference>